<organism evidence="1">
    <name type="scientific">Microviridae sp. ctHN216</name>
    <dbReference type="NCBI Taxonomy" id="2824990"/>
    <lineage>
        <taxon>Viruses</taxon>
        <taxon>Monodnaviria</taxon>
        <taxon>Sangervirae</taxon>
        <taxon>Phixviricota</taxon>
        <taxon>Malgrandaviricetes</taxon>
        <taxon>Petitvirales</taxon>
        <taxon>Microviridae</taxon>
    </lineage>
</organism>
<proteinExistence type="predicted"/>
<protein>
    <submittedName>
        <fullName evidence="1">Uncharacterized protein</fullName>
    </submittedName>
</protein>
<accession>A0A8S5PFH2</accession>
<name>A0A8S5PFH2_9VIRU</name>
<reference evidence="1" key="1">
    <citation type="journal article" date="2021" name="Proc. Natl. Acad. Sci. U.S.A.">
        <title>A Catalog of Tens of Thousands of Viruses from Human Metagenomes Reveals Hidden Associations with Chronic Diseases.</title>
        <authorList>
            <person name="Tisza M.J."/>
            <person name="Buck C.B."/>
        </authorList>
    </citation>
    <scope>NUCLEOTIDE SEQUENCE</scope>
    <source>
        <strain evidence="1">CtHN216</strain>
    </source>
</reference>
<dbReference type="EMBL" id="BK015399">
    <property type="protein sequence ID" value="DAE04964.1"/>
    <property type="molecule type" value="Genomic_DNA"/>
</dbReference>
<evidence type="ECO:0000313" key="1">
    <source>
        <dbReference type="EMBL" id="DAE04964.1"/>
    </source>
</evidence>
<sequence length="101" mass="11789">MRRFIDNKNFNKTVFSTCKVREDELQTQPNLSYTTGEMFDMWKKGVPINNEHAATKFFDGSKDCTFEIPITDKRGVDVADVWQAQQAARSKFRSYKPKKDD</sequence>